<dbReference type="eggNOG" id="ENOG502ZCAX">
    <property type="taxonomic scope" value="Bacteria"/>
</dbReference>
<organism evidence="2 3">
    <name type="scientific">Roseivivax marinus</name>
    <dbReference type="NCBI Taxonomy" id="1379903"/>
    <lineage>
        <taxon>Bacteria</taxon>
        <taxon>Pseudomonadati</taxon>
        <taxon>Pseudomonadota</taxon>
        <taxon>Alphaproteobacteria</taxon>
        <taxon>Rhodobacterales</taxon>
        <taxon>Roseobacteraceae</taxon>
        <taxon>Roseivivax</taxon>
    </lineage>
</organism>
<gene>
    <name evidence="2" type="ORF">ATO8_09231</name>
</gene>
<dbReference type="STRING" id="1379903.ATO8_09231"/>
<sequence length="114" mass="12386">MSQQLNAKGLADALGYSKGRISQLVRDGRLDGCYRGEGRARRFDLGKVKDVLGMKLDPGQMLGNGAKTRERLQELPADAEEAQDEAPAPRGAGATVLTAKDPTRYELARTQELE</sequence>
<dbReference type="EMBL" id="AQQW01000004">
    <property type="protein sequence ID" value="ETW13384.1"/>
    <property type="molecule type" value="Genomic_DNA"/>
</dbReference>
<keyword evidence="3" id="KW-1185">Reference proteome</keyword>
<proteinExistence type="predicted"/>
<feature type="region of interest" description="Disordered" evidence="1">
    <location>
        <begin position="56"/>
        <end position="114"/>
    </location>
</feature>
<dbReference type="Proteomes" id="UP000019063">
    <property type="component" value="Unassembled WGS sequence"/>
</dbReference>
<reference evidence="2 3" key="1">
    <citation type="journal article" date="2014" name="Antonie Van Leeuwenhoek">
        <title>Roseivivax atlanticus sp. nov., isolated from surface seawater of the Atlantic Ocean.</title>
        <authorList>
            <person name="Li G."/>
            <person name="Lai Q."/>
            <person name="Liu X."/>
            <person name="Sun F."/>
            <person name="Shao Z."/>
        </authorList>
    </citation>
    <scope>NUCLEOTIDE SEQUENCE [LARGE SCALE GENOMIC DNA]</scope>
    <source>
        <strain evidence="2 3">22II-s10s</strain>
    </source>
</reference>
<comment type="caution">
    <text evidence="2">The sequence shown here is derived from an EMBL/GenBank/DDBJ whole genome shotgun (WGS) entry which is preliminary data.</text>
</comment>
<feature type="compositionally biased region" description="Basic and acidic residues" evidence="1">
    <location>
        <begin position="101"/>
        <end position="114"/>
    </location>
</feature>
<accession>W4HKZ9</accession>
<feature type="non-terminal residue" evidence="2">
    <location>
        <position position="114"/>
    </location>
</feature>
<protein>
    <recommendedName>
        <fullName evidence="4">Helix-turn-helix domain-containing protein</fullName>
    </recommendedName>
</protein>
<evidence type="ECO:0000256" key="1">
    <source>
        <dbReference type="SAM" id="MobiDB-lite"/>
    </source>
</evidence>
<name>W4HKZ9_9RHOB</name>
<evidence type="ECO:0000313" key="3">
    <source>
        <dbReference type="Proteomes" id="UP000019063"/>
    </source>
</evidence>
<dbReference type="AlphaFoldDB" id="W4HKZ9"/>
<evidence type="ECO:0008006" key="4">
    <source>
        <dbReference type="Google" id="ProtNLM"/>
    </source>
</evidence>
<evidence type="ECO:0000313" key="2">
    <source>
        <dbReference type="EMBL" id="ETW13384.1"/>
    </source>
</evidence>